<protein>
    <submittedName>
        <fullName evidence="1">Uncharacterized protein</fullName>
    </submittedName>
</protein>
<accession>A0A2S7XM83</accession>
<organism evidence="1 2">
    <name type="scientific">Chromatium okenii</name>
    <dbReference type="NCBI Taxonomy" id="61644"/>
    <lineage>
        <taxon>Bacteria</taxon>
        <taxon>Pseudomonadati</taxon>
        <taxon>Pseudomonadota</taxon>
        <taxon>Gammaproteobacteria</taxon>
        <taxon>Chromatiales</taxon>
        <taxon>Chromatiaceae</taxon>
        <taxon>Chromatium</taxon>
    </lineage>
</organism>
<comment type="caution">
    <text evidence="1">The sequence shown here is derived from an EMBL/GenBank/DDBJ whole genome shotgun (WGS) entry which is preliminary data.</text>
</comment>
<sequence>MKGWIVEDITGVVDGADEVDEGIDTLRALKCSVLAAVTKKLSLGKKNLNRQLKPELPVLQVNATELMIDESGKNGAYYSDAIEASDETVTVQYAAMAETATAGSDYKILGTGTLKSCREERARRLALQLLTTRLMKWMKLSVCN</sequence>
<reference evidence="1 2" key="1">
    <citation type="submission" date="2018-01" db="EMBL/GenBank/DDBJ databases">
        <title>The complete genome sequence of Chromatium okenii LaCa, a purple sulfur bacterium with a turbulent life.</title>
        <authorList>
            <person name="Luedin S.M."/>
            <person name="Liechti N."/>
            <person name="Storelli N."/>
            <person name="Danza F."/>
            <person name="Wittwer M."/>
            <person name="Pothier J.F."/>
            <person name="Tonolla M.A."/>
        </authorList>
    </citation>
    <scope>NUCLEOTIDE SEQUENCE [LARGE SCALE GENOMIC DNA]</scope>
    <source>
        <strain evidence="1 2">LaCa</strain>
    </source>
</reference>
<name>A0A2S7XM83_9GAMM</name>
<dbReference type="RefSeq" id="WP_105074988.1">
    <property type="nucleotide sequence ID" value="NZ_PPGH01000039.1"/>
</dbReference>
<evidence type="ECO:0000313" key="2">
    <source>
        <dbReference type="Proteomes" id="UP000239936"/>
    </source>
</evidence>
<evidence type="ECO:0000313" key="1">
    <source>
        <dbReference type="EMBL" id="PQJ94840.1"/>
    </source>
</evidence>
<dbReference type="EMBL" id="PPGH01000039">
    <property type="protein sequence ID" value="PQJ94840.1"/>
    <property type="molecule type" value="Genomic_DNA"/>
</dbReference>
<keyword evidence="2" id="KW-1185">Reference proteome</keyword>
<gene>
    <name evidence="1" type="ORF">CXB77_18155</name>
</gene>
<dbReference type="Proteomes" id="UP000239936">
    <property type="component" value="Unassembled WGS sequence"/>
</dbReference>
<proteinExistence type="predicted"/>
<dbReference type="AlphaFoldDB" id="A0A2S7XM83"/>